<dbReference type="EMBL" id="BBMR01000001">
    <property type="protein sequence ID" value="GAL17389.1"/>
    <property type="molecule type" value="Genomic_DNA"/>
</dbReference>
<dbReference type="PANTHER" id="PTHR36846:SF1">
    <property type="entry name" value="PROTEIN VIAA"/>
    <property type="match status" value="1"/>
</dbReference>
<reference evidence="2 3" key="1">
    <citation type="submission" date="2014-09" db="EMBL/GenBank/DDBJ databases">
        <title>Vibrio maritimus JCM 19235. (C45) whole genome shotgun sequence.</title>
        <authorList>
            <person name="Sawabe T."/>
            <person name="Meirelles P."/>
            <person name="Nakanishi M."/>
            <person name="Sayaka M."/>
            <person name="Hattori M."/>
            <person name="Ohkuma M."/>
        </authorList>
    </citation>
    <scope>NUCLEOTIDE SEQUENCE [LARGE SCALE GENOMIC DNA]</scope>
    <source>
        <strain evidence="3">JCM19235</strain>
    </source>
</reference>
<dbReference type="Pfam" id="PF05762">
    <property type="entry name" value="VWA_CoxE"/>
    <property type="match status" value="1"/>
</dbReference>
<dbReference type="STRING" id="990268.JCM19235_5938"/>
<gene>
    <name evidence="2" type="ORF">JCM19235_5938</name>
</gene>
<evidence type="ECO:0000313" key="3">
    <source>
        <dbReference type="Proteomes" id="UP000029228"/>
    </source>
</evidence>
<evidence type="ECO:0000259" key="1">
    <source>
        <dbReference type="SMART" id="SM00327"/>
    </source>
</evidence>
<name>A0A090RT46_9VIBR</name>
<accession>A0A090RT46</accession>
<protein>
    <recommendedName>
        <fullName evidence="1">VWFA domain-containing protein</fullName>
    </recommendedName>
</protein>
<dbReference type="AlphaFoldDB" id="A0A090RT46"/>
<dbReference type="InterPro" id="IPR008912">
    <property type="entry name" value="Uncharacterised_CoxE"/>
</dbReference>
<dbReference type="CDD" id="cd01462">
    <property type="entry name" value="VWA_YIEM_type"/>
    <property type="match status" value="1"/>
</dbReference>
<sequence length="497" mass="56018">MLGADGLNLALMVAESGMIDSAVREIMQHTDLMALGNEDSVKQSLTASMAKWSKSVKRKLVKTQDEDSIQVELNLYQQAVYMTESEFDDNLSTLVAQLPEDSVFIEKAQKLIASKQSYPSSLFARQFCRQWYESLTTAVQSKQQDTLDEQKSRFLKQLYQRIDTLKDMENLNQTGENTKLGRLWDLAGAELTKQDWKSIERTAEFLSKHSDLNAIADKLGRMADEVDAPELNRAETHDDVVVEEKSDFATDDIVGIHTSNDINKLLPNETMYLAYPELETVFYQHLVEKRLLTYKAEGKQRTIRQLHNPSQSHGEAIKEKGPMVVAVDVSGSMQGAPEKSAKAMAYALMKMAAEQSRECHVILFSSTFITYDLSGSKGLKEACDFLSYTFKGGTDLSKVLDYAVDVMKGEQYKNADLLVISDFIAPKQEENVIEKVMSLKGSYNRFHSLCLSKYGNPEVLSLFDTQWRYHPSLVGKIVKKPTAGLQRARQVFSHTFG</sequence>
<keyword evidence="3" id="KW-1185">Reference proteome</keyword>
<dbReference type="SUPFAM" id="SSF53300">
    <property type="entry name" value="vWA-like"/>
    <property type="match status" value="1"/>
</dbReference>
<dbReference type="Proteomes" id="UP000029228">
    <property type="component" value="Unassembled WGS sequence"/>
</dbReference>
<dbReference type="InterPro" id="IPR036465">
    <property type="entry name" value="vWFA_dom_sf"/>
</dbReference>
<feature type="domain" description="VWFA" evidence="1">
    <location>
        <begin position="320"/>
        <end position="482"/>
    </location>
</feature>
<evidence type="ECO:0000313" key="2">
    <source>
        <dbReference type="EMBL" id="GAL17389.1"/>
    </source>
</evidence>
<dbReference type="InterPro" id="IPR002035">
    <property type="entry name" value="VWF_A"/>
</dbReference>
<dbReference type="SMART" id="SM00327">
    <property type="entry name" value="VWA"/>
    <property type="match status" value="1"/>
</dbReference>
<dbReference type="Gene3D" id="3.40.50.410">
    <property type="entry name" value="von Willebrand factor, type A domain"/>
    <property type="match status" value="1"/>
</dbReference>
<comment type="caution">
    <text evidence="2">The sequence shown here is derived from an EMBL/GenBank/DDBJ whole genome shotgun (WGS) entry which is preliminary data.</text>
</comment>
<dbReference type="NCBIfam" id="NF008230">
    <property type="entry name" value="PRK10997.1"/>
    <property type="match status" value="1"/>
</dbReference>
<organism evidence="2 3">
    <name type="scientific">Vibrio maritimus</name>
    <dbReference type="NCBI Taxonomy" id="990268"/>
    <lineage>
        <taxon>Bacteria</taxon>
        <taxon>Pseudomonadati</taxon>
        <taxon>Pseudomonadota</taxon>
        <taxon>Gammaproteobacteria</taxon>
        <taxon>Vibrionales</taxon>
        <taxon>Vibrionaceae</taxon>
        <taxon>Vibrio</taxon>
    </lineage>
</organism>
<proteinExistence type="predicted"/>
<dbReference type="GO" id="GO:0005829">
    <property type="term" value="C:cytosol"/>
    <property type="evidence" value="ECO:0007669"/>
    <property type="project" value="TreeGrafter"/>
</dbReference>
<dbReference type="OrthoDB" id="387240at2"/>
<dbReference type="PANTHER" id="PTHR36846">
    <property type="entry name" value="PROTEIN VIAA"/>
    <property type="match status" value="1"/>
</dbReference>